<dbReference type="AlphaFoldDB" id="A0A158KL98"/>
<organism evidence="1 2">
    <name type="scientific">Caballeronia arvi</name>
    <dbReference type="NCBI Taxonomy" id="1777135"/>
    <lineage>
        <taxon>Bacteria</taxon>
        <taxon>Pseudomonadati</taxon>
        <taxon>Pseudomonadota</taxon>
        <taxon>Betaproteobacteria</taxon>
        <taxon>Burkholderiales</taxon>
        <taxon>Burkholderiaceae</taxon>
        <taxon>Caballeronia</taxon>
    </lineage>
</organism>
<reference evidence="1" key="1">
    <citation type="submission" date="2016-01" db="EMBL/GenBank/DDBJ databases">
        <authorList>
            <person name="Peeters C."/>
        </authorList>
    </citation>
    <scope>NUCLEOTIDE SEQUENCE [LARGE SCALE GENOMIC DNA]</scope>
    <source>
        <strain evidence="1">LMG 29317</strain>
    </source>
</reference>
<evidence type="ECO:0000313" key="1">
    <source>
        <dbReference type="EMBL" id="SAL81844.1"/>
    </source>
</evidence>
<dbReference type="Gene3D" id="1.10.150.610">
    <property type="match status" value="1"/>
</dbReference>
<evidence type="ECO:0000313" key="2">
    <source>
        <dbReference type="Proteomes" id="UP000055019"/>
    </source>
</evidence>
<dbReference type="RefSeq" id="WP_061150331.1">
    <property type="nucleotide sequence ID" value="NZ_FCOM02000039.1"/>
</dbReference>
<accession>A0A158KL98</accession>
<protein>
    <submittedName>
        <fullName evidence="1">Uncharacterized protein</fullName>
    </submittedName>
</protein>
<sequence length="72" mass="8032">MNRYFTNRHGAVRRLTAIKREGTEALGATVVGRQKDGTEVRGLEQILRHLRVGRIACFPCGNSFDADIVFVS</sequence>
<name>A0A158KL98_9BURK</name>
<keyword evidence="2" id="KW-1185">Reference proteome</keyword>
<dbReference type="Proteomes" id="UP000055019">
    <property type="component" value="Unassembled WGS sequence"/>
</dbReference>
<proteinExistence type="predicted"/>
<comment type="caution">
    <text evidence="1">The sequence shown here is derived from an EMBL/GenBank/DDBJ whole genome shotgun (WGS) entry which is preliminary data.</text>
</comment>
<gene>
    <name evidence="1" type="ORF">AWB74_06071</name>
</gene>
<dbReference type="EMBL" id="FCOM02000039">
    <property type="protein sequence ID" value="SAL81844.1"/>
    <property type="molecule type" value="Genomic_DNA"/>
</dbReference>